<keyword evidence="5" id="KW-0449">Lipoprotein</keyword>
<reference evidence="8" key="1">
    <citation type="submission" date="2022-01" db="EMBL/GenBank/DDBJ databases">
        <authorList>
            <person name="Criscuolo A."/>
        </authorList>
    </citation>
    <scope>NUCLEOTIDE SEQUENCE</scope>
    <source>
        <strain evidence="8">CIP111891</strain>
    </source>
</reference>
<dbReference type="Proteomes" id="UP000838821">
    <property type="component" value="Unassembled WGS sequence"/>
</dbReference>
<evidence type="ECO:0000256" key="4">
    <source>
        <dbReference type="ARBA" id="ARBA00023139"/>
    </source>
</evidence>
<dbReference type="EMBL" id="CAKMMW010000024">
    <property type="protein sequence ID" value="CAH1224578.1"/>
    <property type="molecule type" value="Genomic_DNA"/>
</dbReference>
<feature type="compositionally biased region" description="Low complexity" evidence="6">
    <location>
        <begin position="25"/>
        <end position="35"/>
    </location>
</feature>
<dbReference type="Pfam" id="PF01547">
    <property type="entry name" value="SBP_bac_1"/>
    <property type="match status" value="1"/>
</dbReference>
<dbReference type="PROSITE" id="PS51257">
    <property type="entry name" value="PROKAR_LIPOPROTEIN"/>
    <property type="match status" value="1"/>
</dbReference>
<evidence type="ECO:0000256" key="3">
    <source>
        <dbReference type="ARBA" id="ARBA00023136"/>
    </source>
</evidence>
<evidence type="ECO:0000256" key="1">
    <source>
        <dbReference type="ARBA" id="ARBA00022475"/>
    </source>
</evidence>
<evidence type="ECO:0000256" key="5">
    <source>
        <dbReference type="ARBA" id="ARBA00023288"/>
    </source>
</evidence>
<dbReference type="InterPro" id="IPR006059">
    <property type="entry name" value="SBP"/>
</dbReference>
<keyword evidence="4" id="KW-0564">Palmitate</keyword>
<feature type="signal peptide" evidence="7">
    <location>
        <begin position="1"/>
        <end position="24"/>
    </location>
</feature>
<evidence type="ECO:0000313" key="8">
    <source>
        <dbReference type="EMBL" id="CAH1224578.1"/>
    </source>
</evidence>
<sequence length="541" mass="60433">MSRRASSKTLLLLGIITLGLTACSSESPTPLTTPSGQPTATVKDKEQSEPAATKLTYWSELNGNAASVKAKFKDIPFFQEWQKRTGVQLSFIQPSANQAKEAMNVLLASGDLPDMMEYEWDSFPGGPEKAIKDGYILRLNEVIDKYAPNLKQYLKEHPEIDKQIRTDDGSYYVFPFIRGDDKLRTYQGPIIRQDWLNELGLEVPATIEEWHTVLKAFKEKKGIAAPLTFLGVPNPLFGIEGGAFVGAYGIRKGFYQDHGEVKFGPMEKGYQDFLATFRGWYEEGLIDKNIASVDTKTMDSNMVTGRSGATIWNAGAGIGKWQPLVEEKIKSALFAAAPYPVLHKGDKPKFGQKSYAYVGTGGVAISSNSQHAAEAAKLLDYGYSDEGHMLFNFGIEGTSYTLKDGYPTYTDWILRNPDKLAPSQALSMYTRASYFGPFVQDARYVEQYYTLPEQRKAIGIWADTQVESYTLPQIPKTELESAEFSSIMMDVMTLVDEMSLKIILGVEPLEAFDSYVSKMKSSKIDRAIEIQKLALNRYEKR</sequence>
<evidence type="ECO:0000256" key="7">
    <source>
        <dbReference type="SAM" id="SignalP"/>
    </source>
</evidence>
<feature type="region of interest" description="Disordered" evidence="6">
    <location>
        <begin position="25"/>
        <end position="48"/>
    </location>
</feature>
<keyword evidence="1" id="KW-1003">Cell membrane</keyword>
<evidence type="ECO:0008006" key="10">
    <source>
        <dbReference type="Google" id="ProtNLM"/>
    </source>
</evidence>
<evidence type="ECO:0000313" key="9">
    <source>
        <dbReference type="Proteomes" id="UP000838821"/>
    </source>
</evidence>
<dbReference type="PANTHER" id="PTHR43649:SF33">
    <property type="entry name" value="POLYGALACTURONAN_RHAMNOGALACTURONAN-BINDING PROTEIN YTCQ"/>
    <property type="match status" value="1"/>
</dbReference>
<protein>
    <recommendedName>
        <fullName evidence="10">Extracellular solute-binding protein</fullName>
    </recommendedName>
</protein>
<gene>
    <name evidence="8" type="ORF">PAECIP111891_05696</name>
</gene>
<comment type="caution">
    <text evidence="8">The sequence shown here is derived from an EMBL/GenBank/DDBJ whole genome shotgun (WGS) entry which is preliminary data.</text>
</comment>
<dbReference type="Gene3D" id="3.40.190.10">
    <property type="entry name" value="Periplasmic binding protein-like II"/>
    <property type="match status" value="2"/>
</dbReference>
<keyword evidence="2 7" id="KW-0732">Signal</keyword>
<evidence type="ECO:0000256" key="2">
    <source>
        <dbReference type="ARBA" id="ARBA00022729"/>
    </source>
</evidence>
<organism evidence="8 9">
    <name type="scientific">Paenibacillus allorhizoplanae</name>
    <dbReference type="NCBI Taxonomy" id="2905648"/>
    <lineage>
        <taxon>Bacteria</taxon>
        <taxon>Bacillati</taxon>
        <taxon>Bacillota</taxon>
        <taxon>Bacilli</taxon>
        <taxon>Bacillales</taxon>
        <taxon>Paenibacillaceae</taxon>
        <taxon>Paenibacillus</taxon>
    </lineage>
</organism>
<keyword evidence="3" id="KW-0472">Membrane</keyword>
<dbReference type="PANTHER" id="PTHR43649">
    <property type="entry name" value="ARABINOSE-BINDING PROTEIN-RELATED"/>
    <property type="match status" value="1"/>
</dbReference>
<name>A0ABM9CU69_9BACL</name>
<dbReference type="SUPFAM" id="SSF53850">
    <property type="entry name" value="Periplasmic binding protein-like II"/>
    <property type="match status" value="1"/>
</dbReference>
<proteinExistence type="predicted"/>
<keyword evidence="9" id="KW-1185">Reference proteome</keyword>
<dbReference type="InterPro" id="IPR050490">
    <property type="entry name" value="Bact_solute-bd_prot1"/>
</dbReference>
<feature type="chain" id="PRO_5047316234" description="Extracellular solute-binding protein" evidence="7">
    <location>
        <begin position="25"/>
        <end position="541"/>
    </location>
</feature>
<evidence type="ECO:0000256" key="6">
    <source>
        <dbReference type="SAM" id="MobiDB-lite"/>
    </source>
</evidence>
<accession>A0ABM9CU69</accession>
<dbReference type="RefSeq" id="WP_236291831.1">
    <property type="nucleotide sequence ID" value="NZ_CAKMMW010000024.1"/>
</dbReference>